<organism evidence="1 2">
    <name type="scientific">Reticulibacter mediterranei</name>
    <dbReference type="NCBI Taxonomy" id="2778369"/>
    <lineage>
        <taxon>Bacteria</taxon>
        <taxon>Bacillati</taxon>
        <taxon>Chloroflexota</taxon>
        <taxon>Ktedonobacteria</taxon>
        <taxon>Ktedonobacterales</taxon>
        <taxon>Reticulibacteraceae</taxon>
        <taxon>Reticulibacter</taxon>
    </lineage>
</organism>
<comment type="caution">
    <text evidence="1">The sequence shown here is derived from an EMBL/GenBank/DDBJ whole genome shotgun (WGS) entry which is preliminary data.</text>
</comment>
<sequence>MECYVTGLLTDLPHKTCDTIADVLAGTSLERLPHPLKLDEARVKQLLELHPVSDGLLVLDDTGLPQERNRLGRSRCTILRNTQQNRQLEGW</sequence>
<protein>
    <recommendedName>
        <fullName evidence="3">Transposase IS701-like DDE domain-containing protein</fullName>
    </recommendedName>
</protein>
<evidence type="ECO:0000313" key="1">
    <source>
        <dbReference type="EMBL" id="GHP00027.1"/>
    </source>
</evidence>
<evidence type="ECO:0008006" key="3">
    <source>
        <dbReference type="Google" id="ProtNLM"/>
    </source>
</evidence>
<accession>A0A8J3J3E1</accession>
<dbReference type="Proteomes" id="UP000597444">
    <property type="component" value="Unassembled WGS sequence"/>
</dbReference>
<keyword evidence="2" id="KW-1185">Reference proteome</keyword>
<dbReference type="AlphaFoldDB" id="A0A8J3J3E1"/>
<dbReference type="EMBL" id="BNJK01000002">
    <property type="protein sequence ID" value="GHP00027.1"/>
    <property type="molecule type" value="Genomic_DNA"/>
</dbReference>
<reference evidence="1" key="1">
    <citation type="submission" date="2020-10" db="EMBL/GenBank/DDBJ databases">
        <title>Taxonomic study of unclassified bacteria belonging to the class Ktedonobacteria.</title>
        <authorList>
            <person name="Yabe S."/>
            <person name="Wang C.M."/>
            <person name="Zheng Y."/>
            <person name="Sakai Y."/>
            <person name="Cavaletti L."/>
            <person name="Monciardini P."/>
            <person name="Donadio S."/>
        </authorList>
    </citation>
    <scope>NUCLEOTIDE SEQUENCE</scope>
    <source>
        <strain evidence="1">ID150040</strain>
    </source>
</reference>
<proteinExistence type="predicted"/>
<name>A0A8J3J3E1_9CHLR</name>
<gene>
    <name evidence="1" type="ORF">KSF_100740</name>
</gene>
<evidence type="ECO:0000313" key="2">
    <source>
        <dbReference type="Proteomes" id="UP000597444"/>
    </source>
</evidence>